<protein>
    <submittedName>
        <fullName evidence="2">Uncharacterized protein</fullName>
    </submittedName>
</protein>
<evidence type="ECO:0000313" key="2">
    <source>
        <dbReference type="EMBL" id="TWW66514.1"/>
    </source>
</evidence>
<evidence type="ECO:0000313" key="3">
    <source>
        <dbReference type="Proteomes" id="UP000324091"/>
    </source>
</evidence>
<gene>
    <name evidence="2" type="ORF">D4764_20G0005460</name>
</gene>
<dbReference type="Proteomes" id="UP000324091">
    <property type="component" value="Chromosome 20"/>
</dbReference>
<comment type="caution">
    <text evidence="2">The sequence shown here is derived from an EMBL/GenBank/DDBJ whole genome shotgun (WGS) entry which is preliminary data.</text>
</comment>
<reference evidence="2 3" key="1">
    <citation type="submission" date="2019-04" db="EMBL/GenBank/DDBJ databases">
        <title>Chromosome genome assembly for Takifugu flavidus.</title>
        <authorList>
            <person name="Xiao S."/>
        </authorList>
    </citation>
    <scope>NUCLEOTIDE SEQUENCE [LARGE SCALE GENOMIC DNA]</scope>
    <source>
        <strain evidence="2">HTHZ2018</strain>
        <tissue evidence="2">Muscle</tissue>
    </source>
</reference>
<keyword evidence="3" id="KW-1185">Reference proteome</keyword>
<name>A0A5C6NG76_9TELE</name>
<evidence type="ECO:0000256" key="1">
    <source>
        <dbReference type="SAM" id="MobiDB-lite"/>
    </source>
</evidence>
<proteinExistence type="predicted"/>
<dbReference type="AlphaFoldDB" id="A0A5C6NG76"/>
<dbReference type="EMBL" id="RHFK02000013">
    <property type="protein sequence ID" value="TWW66514.1"/>
    <property type="molecule type" value="Genomic_DNA"/>
</dbReference>
<accession>A0A5C6NG76</accession>
<feature type="region of interest" description="Disordered" evidence="1">
    <location>
        <begin position="1"/>
        <end position="30"/>
    </location>
</feature>
<organism evidence="2 3">
    <name type="scientific">Takifugu flavidus</name>
    <name type="common">sansaifugu</name>
    <dbReference type="NCBI Taxonomy" id="433684"/>
    <lineage>
        <taxon>Eukaryota</taxon>
        <taxon>Metazoa</taxon>
        <taxon>Chordata</taxon>
        <taxon>Craniata</taxon>
        <taxon>Vertebrata</taxon>
        <taxon>Euteleostomi</taxon>
        <taxon>Actinopterygii</taxon>
        <taxon>Neopterygii</taxon>
        <taxon>Teleostei</taxon>
        <taxon>Neoteleostei</taxon>
        <taxon>Acanthomorphata</taxon>
        <taxon>Eupercaria</taxon>
        <taxon>Tetraodontiformes</taxon>
        <taxon>Tetradontoidea</taxon>
        <taxon>Tetraodontidae</taxon>
        <taxon>Takifugu</taxon>
    </lineage>
</organism>
<sequence>MREDARPSTAKENPSPGTPLLRVSITDTRL</sequence>